<proteinExistence type="predicted"/>
<dbReference type="PANTHER" id="PTHR35400:SF3">
    <property type="entry name" value="SLL1072 PROTEIN"/>
    <property type="match status" value="1"/>
</dbReference>
<reference evidence="2 3" key="1">
    <citation type="submission" date="2019-03" db="EMBL/GenBank/DDBJ databases">
        <title>Genomic Encyclopedia of Type Strains, Phase IV (KMG-IV): sequencing the most valuable type-strain genomes for metagenomic binning, comparative biology and taxonomic classification.</title>
        <authorList>
            <person name="Goeker M."/>
        </authorList>
    </citation>
    <scope>NUCLEOTIDE SEQUENCE [LARGE SCALE GENOMIC DNA]</scope>
    <source>
        <strain evidence="2 3">DSM 44496</strain>
    </source>
</reference>
<dbReference type="InterPro" id="IPR012296">
    <property type="entry name" value="Nuclease_put_TT1808"/>
</dbReference>
<accession>A0A4R6PUJ7</accession>
<dbReference type="InterPro" id="IPR008538">
    <property type="entry name" value="Uma2"/>
</dbReference>
<dbReference type="Pfam" id="PF05685">
    <property type="entry name" value="Uma2"/>
    <property type="match status" value="1"/>
</dbReference>
<dbReference type="PANTHER" id="PTHR35400">
    <property type="entry name" value="SLR1083 PROTEIN"/>
    <property type="match status" value="1"/>
</dbReference>
<name>A0A4R6PUJ7_NOCIG</name>
<dbReference type="EMBL" id="SNXK01000001">
    <property type="protein sequence ID" value="TDP41750.1"/>
    <property type="molecule type" value="Genomic_DNA"/>
</dbReference>
<dbReference type="Gene3D" id="3.90.1570.10">
    <property type="entry name" value="tt1808, chain A"/>
    <property type="match status" value="1"/>
</dbReference>
<evidence type="ECO:0000313" key="3">
    <source>
        <dbReference type="Proteomes" id="UP000295087"/>
    </source>
</evidence>
<dbReference type="GO" id="GO:0004519">
    <property type="term" value="F:endonuclease activity"/>
    <property type="evidence" value="ECO:0007669"/>
    <property type="project" value="UniProtKB-KW"/>
</dbReference>
<dbReference type="AlphaFoldDB" id="A0A4R6PUJ7"/>
<feature type="domain" description="Putative restriction endonuclease" evidence="1">
    <location>
        <begin position="28"/>
        <end position="181"/>
    </location>
</feature>
<dbReference type="CDD" id="cd06260">
    <property type="entry name" value="DUF820-like"/>
    <property type="match status" value="1"/>
</dbReference>
<keyword evidence="2" id="KW-0540">Nuclease</keyword>
<sequence>MTKSAEVSLTHPLGPIAVDDWLVGGQPTDGTRLELIWGYPVVSPPPGGAHRCVAEKLLVAMRSALRAADRDDLTVLRAVPIRISAPLRIAVIPDVIVTSGSPRHVSCGAEDVLLAVDVWSRDNPRAERDTRMAAFAAARVPHLWIIDLTVGERVGFEALVLGESGYRRKVYAADGETVTAPGPVPVPIDTGQLAPR</sequence>
<evidence type="ECO:0000259" key="1">
    <source>
        <dbReference type="Pfam" id="PF05685"/>
    </source>
</evidence>
<keyword evidence="2" id="KW-0255">Endonuclease</keyword>
<organism evidence="2 3">
    <name type="scientific">Nocardia ignorata</name>
    <dbReference type="NCBI Taxonomy" id="145285"/>
    <lineage>
        <taxon>Bacteria</taxon>
        <taxon>Bacillati</taxon>
        <taxon>Actinomycetota</taxon>
        <taxon>Actinomycetes</taxon>
        <taxon>Mycobacteriales</taxon>
        <taxon>Nocardiaceae</taxon>
        <taxon>Nocardia</taxon>
    </lineage>
</organism>
<keyword evidence="3" id="KW-1185">Reference proteome</keyword>
<keyword evidence="2" id="KW-0378">Hydrolase</keyword>
<evidence type="ECO:0000313" key="2">
    <source>
        <dbReference type="EMBL" id="TDP41750.1"/>
    </source>
</evidence>
<dbReference type="Proteomes" id="UP000295087">
    <property type="component" value="Unassembled WGS sequence"/>
</dbReference>
<dbReference type="RefSeq" id="WP_067496199.1">
    <property type="nucleotide sequence ID" value="NZ_JBHXPO010000001.1"/>
</dbReference>
<dbReference type="SUPFAM" id="SSF52980">
    <property type="entry name" value="Restriction endonuclease-like"/>
    <property type="match status" value="1"/>
</dbReference>
<dbReference type="InterPro" id="IPR011335">
    <property type="entry name" value="Restrct_endonuc-II-like"/>
</dbReference>
<comment type="caution">
    <text evidence="2">The sequence shown here is derived from an EMBL/GenBank/DDBJ whole genome shotgun (WGS) entry which is preliminary data.</text>
</comment>
<gene>
    <name evidence="2" type="ORF">DFR75_101853</name>
</gene>
<protein>
    <submittedName>
        <fullName evidence="2">Putative restriction endonuclease</fullName>
    </submittedName>
</protein>